<dbReference type="InterPro" id="IPR012677">
    <property type="entry name" value="Nucleotide-bd_a/b_plait_sf"/>
</dbReference>
<dbReference type="EC" id="2.4.2.30" evidence="7"/>
<comment type="caution">
    <text evidence="7">The sequence shown here is derived from an EMBL/GenBank/DDBJ whole genome shotgun (WGS) entry which is preliminary data.</text>
</comment>
<evidence type="ECO:0000256" key="3">
    <source>
        <dbReference type="ARBA" id="ARBA00022679"/>
    </source>
</evidence>
<dbReference type="PROSITE" id="PS51154">
    <property type="entry name" value="MACRO"/>
    <property type="match status" value="1"/>
</dbReference>
<feature type="domain" description="Macro" evidence="6">
    <location>
        <begin position="503"/>
        <end position="686"/>
    </location>
</feature>
<gene>
    <name evidence="7" type="ORF">MEDL_56047</name>
</gene>
<name>A0A8S3UJB4_MYTED</name>
<evidence type="ECO:0000313" key="7">
    <source>
        <dbReference type="EMBL" id="CAG2243960.1"/>
    </source>
</evidence>
<dbReference type="GO" id="GO:0003714">
    <property type="term" value="F:transcription corepressor activity"/>
    <property type="evidence" value="ECO:0007669"/>
    <property type="project" value="TreeGrafter"/>
</dbReference>
<dbReference type="AlphaFoldDB" id="A0A8S3UJB4"/>
<dbReference type="OrthoDB" id="6133115at2759"/>
<dbReference type="Gene3D" id="3.30.70.330">
    <property type="match status" value="1"/>
</dbReference>
<evidence type="ECO:0000259" key="6">
    <source>
        <dbReference type="PROSITE" id="PS51154"/>
    </source>
</evidence>
<dbReference type="Gene3D" id="3.40.220.10">
    <property type="entry name" value="Leucine Aminopeptidase, subunit E, domain 1"/>
    <property type="match status" value="1"/>
</dbReference>
<dbReference type="Pfam" id="PF01661">
    <property type="entry name" value="Macro"/>
    <property type="match status" value="1"/>
</dbReference>
<evidence type="ECO:0000256" key="2">
    <source>
        <dbReference type="ARBA" id="ARBA00022676"/>
    </source>
</evidence>
<dbReference type="PANTHER" id="PTHR14453">
    <property type="entry name" value="PARP/ZINC FINGER CCCH TYPE DOMAIN CONTAINING PROTEIN"/>
    <property type="match status" value="1"/>
</dbReference>
<dbReference type="GO" id="GO:0010629">
    <property type="term" value="P:negative regulation of gene expression"/>
    <property type="evidence" value="ECO:0007669"/>
    <property type="project" value="TreeGrafter"/>
</dbReference>
<accession>A0A8S3UJB4</accession>
<organism evidence="7 8">
    <name type="scientific">Mytilus edulis</name>
    <name type="common">Blue mussel</name>
    <dbReference type="NCBI Taxonomy" id="6550"/>
    <lineage>
        <taxon>Eukaryota</taxon>
        <taxon>Metazoa</taxon>
        <taxon>Spiralia</taxon>
        <taxon>Lophotrochozoa</taxon>
        <taxon>Mollusca</taxon>
        <taxon>Bivalvia</taxon>
        <taxon>Autobranchia</taxon>
        <taxon>Pteriomorphia</taxon>
        <taxon>Mytilida</taxon>
        <taxon>Mytiloidea</taxon>
        <taxon>Mytilidae</taxon>
        <taxon>Mytilinae</taxon>
        <taxon>Mytilus</taxon>
    </lineage>
</organism>
<evidence type="ECO:0000256" key="4">
    <source>
        <dbReference type="ARBA" id="ARBA00023027"/>
    </source>
</evidence>
<dbReference type="SMART" id="SM00506">
    <property type="entry name" value="A1pp"/>
    <property type="match status" value="1"/>
</dbReference>
<dbReference type="GO" id="GO:0005634">
    <property type="term" value="C:nucleus"/>
    <property type="evidence" value="ECO:0007669"/>
    <property type="project" value="UniProtKB-SubCell"/>
</dbReference>
<proteinExistence type="predicted"/>
<dbReference type="InterPro" id="IPR043472">
    <property type="entry name" value="Macro_dom-like"/>
</dbReference>
<keyword evidence="5" id="KW-0539">Nucleus</keyword>
<evidence type="ECO:0000256" key="5">
    <source>
        <dbReference type="ARBA" id="ARBA00023242"/>
    </source>
</evidence>
<dbReference type="Proteomes" id="UP000683360">
    <property type="component" value="Unassembled WGS sequence"/>
</dbReference>
<keyword evidence="3 7" id="KW-0808">Transferase</keyword>
<keyword evidence="2 7" id="KW-0328">Glycosyltransferase</keyword>
<comment type="subcellular location">
    <subcellularLocation>
        <location evidence="1">Nucleus</location>
    </subcellularLocation>
</comment>
<reference evidence="7" key="1">
    <citation type="submission" date="2021-03" db="EMBL/GenBank/DDBJ databases">
        <authorList>
            <person name="Bekaert M."/>
        </authorList>
    </citation>
    <scope>NUCLEOTIDE SEQUENCE</scope>
</reference>
<protein>
    <submittedName>
        <fullName evidence="7">PARP10_14_15</fullName>
        <ecNumber evidence="7">2.4.2.30</ecNumber>
    </submittedName>
</protein>
<evidence type="ECO:0000256" key="1">
    <source>
        <dbReference type="ARBA" id="ARBA00004123"/>
    </source>
</evidence>
<evidence type="ECO:0000313" key="8">
    <source>
        <dbReference type="Proteomes" id="UP000683360"/>
    </source>
</evidence>
<dbReference type="GO" id="GO:0003950">
    <property type="term" value="F:NAD+ poly-ADP-ribosyltransferase activity"/>
    <property type="evidence" value="ECO:0007669"/>
    <property type="project" value="UniProtKB-EC"/>
</dbReference>
<keyword evidence="8" id="KW-1185">Reference proteome</keyword>
<dbReference type="EMBL" id="CAJPWZ010002721">
    <property type="protein sequence ID" value="CAG2243960.1"/>
    <property type="molecule type" value="Genomic_DNA"/>
</dbReference>
<keyword evidence="4" id="KW-0520">NAD</keyword>
<dbReference type="InterPro" id="IPR002589">
    <property type="entry name" value="Macro_dom"/>
</dbReference>
<dbReference type="PANTHER" id="PTHR14453:SF67">
    <property type="entry name" value="POLY [ADP-RIBOSE] POLYMERASE"/>
    <property type="match status" value="1"/>
</dbReference>
<dbReference type="Pfam" id="PF23085">
    <property type="entry name" value="RRM_PARP14_3"/>
    <property type="match status" value="1"/>
</dbReference>
<dbReference type="GO" id="GO:0005737">
    <property type="term" value="C:cytoplasm"/>
    <property type="evidence" value="ECO:0007669"/>
    <property type="project" value="TreeGrafter"/>
</dbReference>
<dbReference type="SUPFAM" id="SSF52949">
    <property type="entry name" value="Macro domain-like"/>
    <property type="match status" value="1"/>
</dbReference>
<sequence length="699" mass="80822">MYAESKDKKLGGVSVSDCVIVSAFSHKTTADTLELYFDNKKRCGAEGVRDVKMDRQLGKCWIYFEDPKSAVEVCRRSHVVDSHELCVLMHHKTYQGNNLMNGRIVFTLDTIPFDIITSPCSRAFTTKKHDKLTCFFDLLVINCCNVSTVINFIKAKLCRNISRHHYYNDMVAVEKFRNPESVKIQSIDHRKLEFLMNLPTEKAVFENDLLSNHARVKWPVEIKINCTVEIISALTKHTENCFSLSKIWATAITKQTEKFFDKLCVHELDISQVVWDKVMTYLQTERKQVIVKADKKLHKVFIVGHKISANEMTKIIEDIIETDFQKRKYHCIEKFNIKDVYTSVCVSCGAFSDQFIQYISMPEVSNFVENKFEKKNIFGVWEFHEGNVIKMYSHSEDKAKLAEDILRKSIFNREINISGSNYFALESKQWLEELKAIQRNYQKAIITVFTVHEISTKKVFVYSISSEAVSHVHREINRFLSKSDTSKHPCIIEEMFKINKRQIRTNKWIALTGQSIYTRIGDITCLDVDVIVNPVNKELQLRRGLSKTIRDKGGKSTEKEFYDLTKQQRMLQEGDVLYTTAGNLPWIVHAISPQWTEGDNKIINLYKCVKRSFQTANRLKCASIAIPALSAGISSFPANLSTKTIVKSIRDYIKEKGRDSSIQHVYLCDINNDTVGYFESALYAYFPQPRQHLRQFVEF</sequence>
<dbReference type="InterPro" id="IPR052056">
    <property type="entry name" value="Mono-ARTD/PARP"/>
</dbReference>